<dbReference type="Pfam" id="PF01522">
    <property type="entry name" value="Polysacc_deac_1"/>
    <property type="match status" value="1"/>
</dbReference>
<dbReference type="PANTHER" id="PTHR46471:SF6">
    <property type="entry name" value="GLYCOSYL HYDROLASE"/>
    <property type="match status" value="1"/>
</dbReference>
<accession>A0A9W9I2A4</accession>
<keyword evidence="6" id="KW-0170">Cobalt</keyword>
<keyword evidence="2" id="KW-0479">Metal-binding</keyword>
<evidence type="ECO:0000313" key="10">
    <source>
        <dbReference type="EMBL" id="KAJ5162221.1"/>
    </source>
</evidence>
<feature type="chain" id="PRO_5040824638" evidence="8">
    <location>
        <begin position="24"/>
        <end position="492"/>
    </location>
</feature>
<gene>
    <name evidence="10" type="ORF">N7492_007613</name>
</gene>
<evidence type="ECO:0000256" key="2">
    <source>
        <dbReference type="ARBA" id="ARBA00022723"/>
    </source>
</evidence>
<keyword evidence="3 8" id="KW-0732">Signal</keyword>
<comment type="caution">
    <text evidence="10">The sequence shown here is derived from an EMBL/GenBank/DDBJ whole genome shotgun (WGS) entry which is preliminary data.</text>
</comment>
<evidence type="ECO:0000256" key="6">
    <source>
        <dbReference type="ARBA" id="ARBA00023285"/>
    </source>
</evidence>
<evidence type="ECO:0000256" key="5">
    <source>
        <dbReference type="ARBA" id="ARBA00023277"/>
    </source>
</evidence>
<dbReference type="CDD" id="cd10917">
    <property type="entry name" value="CE4_NodB_like_6s_7s"/>
    <property type="match status" value="1"/>
</dbReference>
<dbReference type="GO" id="GO:0046872">
    <property type="term" value="F:metal ion binding"/>
    <property type="evidence" value="ECO:0007669"/>
    <property type="project" value="UniProtKB-KW"/>
</dbReference>
<dbReference type="OrthoDB" id="2128708at2759"/>
<dbReference type="InterPro" id="IPR002509">
    <property type="entry name" value="NODB_dom"/>
</dbReference>
<evidence type="ECO:0000256" key="3">
    <source>
        <dbReference type="ARBA" id="ARBA00022729"/>
    </source>
</evidence>
<sequence length="492" mass="55624">MQLRGCMPILFVFAAFLLPSTTCLVHGPIDHPHWYETRGHNASIPQVPTSMPPLLIDTFHDPLHNDLGFWHGTGENLPMHHGPGFMRLFPSDPDQNFHTQLDASGCFSLVPWQQQYLHVVFEGNEEFSVSLNEHNAECYPRRSPFPGVADTVQASRYLMRTNMDREQVSETEGDSQNASKSHRKHSWPQPKHPNKDSCDVDDDQGQVPASPGRTELYIPLSHFRINLNRVISVSFTGFYTHEPITLYRVEIVPTVPPPSTANNHFVIPEKLPNGSLVLRCSLPNSFAFGIDDGQPRYAQEVLRILDEEDVRVTFFAVGAGLSDPTTNFTNFYREMLSKGHQVALHSNTHPKMEALSTLEKIDEEILETVQVFKNELNLQCKRPGHKASILPTPFGTVGARLRQRLALHIPDPYIVNWSVDVEDWLWANTSTPEKQLDAFYRNVARGGNLAVMHFLNPTTVGYLPQFIRHAKAAGLRIMRIDQCLEDPHSPPL</sequence>
<evidence type="ECO:0000313" key="11">
    <source>
        <dbReference type="Proteomes" id="UP001146351"/>
    </source>
</evidence>
<keyword evidence="5" id="KW-0119">Carbohydrate metabolism</keyword>
<dbReference type="PANTHER" id="PTHR46471">
    <property type="entry name" value="CHITIN DEACETYLASE"/>
    <property type="match status" value="1"/>
</dbReference>
<reference evidence="10" key="2">
    <citation type="journal article" date="2023" name="IMA Fungus">
        <title>Comparative genomic study of the Penicillium genus elucidates a diverse pangenome and 15 lateral gene transfer events.</title>
        <authorList>
            <person name="Petersen C."/>
            <person name="Sorensen T."/>
            <person name="Nielsen M.R."/>
            <person name="Sondergaard T.E."/>
            <person name="Sorensen J.L."/>
            <person name="Fitzpatrick D.A."/>
            <person name="Frisvad J.C."/>
            <person name="Nielsen K.L."/>
        </authorList>
    </citation>
    <scope>NUCLEOTIDE SEQUENCE</scope>
    <source>
        <strain evidence="10">IBT 21917</strain>
    </source>
</reference>
<evidence type="ECO:0000256" key="8">
    <source>
        <dbReference type="SAM" id="SignalP"/>
    </source>
</evidence>
<dbReference type="InterPro" id="IPR011330">
    <property type="entry name" value="Glyco_hydro/deAcase_b/a-brl"/>
</dbReference>
<keyword evidence="4 10" id="KW-0378">Hydrolase</keyword>
<keyword evidence="11" id="KW-1185">Reference proteome</keyword>
<evidence type="ECO:0000256" key="1">
    <source>
        <dbReference type="ARBA" id="ARBA00001941"/>
    </source>
</evidence>
<protein>
    <submittedName>
        <fullName evidence="10">Glycoside hydrolase/deacetylase beta/alpha-barrel</fullName>
    </submittedName>
</protein>
<dbReference type="AlphaFoldDB" id="A0A9W9I2A4"/>
<evidence type="ECO:0000259" key="9">
    <source>
        <dbReference type="PROSITE" id="PS51677"/>
    </source>
</evidence>
<reference evidence="10" key="1">
    <citation type="submission" date="2022-11" db="EMBL/GenBank/DDBJ databases">
        <authorList>
            <person name="Petersen C."/>
        </authorList>
    </citation>
    <scope>NUCLEOTIDE SEQUENCE</scope>
    <source>
        <strain evidence="10">IBT 21917</strain>
    </source>
</reference>
<evidence type="ECO:0000256" key="7">
    <source>
        <dbReference type="SAM" id="MobiDB-lite"/>
    </source>
</evidence>
<feature type="region of interest" description="Disordered" evidence="7">
    <location>
        <begin position="165"/>
        <end position="211"/>
    </location>
</feature>
<comment type="cofactor">
    <cofactor evidence="1">
        <name>Co(2+)</name>
        <dbReference type="ChEBI" id="CHEBI:48828"/>
    </cofactor>
</comment>
<dbReference type="GO" id="GO:0016810">
    <property type="term" value="F:hydrolase activity, acting on carbon-nitrogen (but not peptide) bonds"/>
    <property type="evidence" value="ECO:0007669"/>
    <property type="project" value="InterPro"/>
</dbReference>
<name>A0A9W9I2A4_9EURO</name>
<proteinExistence type="predicted"/>
<dbReference type="PROSITE" id="PS51677">
    <property type="entry name" value="NODB"/>
    <property type="match status" value="1"/>
</dbReference>
<feature type="domain" description="NodB homology" evidence="9">
    <location>
        <begin position="284"/>
        <end position="478"/>
    </location>
</feature>
<dbReference type="SUPFAM" id="SSF88713">
    <property type="entry name" value="Glycoside hydrolase/deacetylase"/>
    <property type="match status" value="1"/>
</dbReference>
<organism evidence="10 11">
    <name type="scientific">Penicillium capsulatum</name>
    <dbReference type="NCBI Taxonomy" id="69766"/>
    <lineage>
        <taxon>Eukaryota</taxon>
        <taxon>Fungi</taxon>
        <taxon>Dikarya</taxon>
        <taxon>Ascomycota</taxon>
        <taxon>Pezizomycotina</taxon>
        <taxon>Eurotiomycetes</taxon>
        <taxon>Eurotiomycetidae</taxon>
        <taxon>Eurotiales</taxon>
        <taxon>Aspergillaceae</taxon>
        <taxon>Penicillium</taxon>
    </lineage>
</organism>
<evidence type="ECO:0000256" key="4">
    <source>
        <dbReference type="ARBA" id="ARBA00022801"/>
    </source>
</evidence>
<dbReference type="GO" id="GO:0005975">
    <property type="term" value="P:carbohydrate metabolic process"/>
    <property type="evidence" value="ECO:0007669"/>
    <property type="project" value="InterPro"/>
</dbReference>
<feature type="signal peptide" evidence="8">
    <location>
        <begin position="1"/>
        <end position="23"/>
    </location>
</feature>
<dbReference type="Gene3D" id="3.20.20.370">
    <property type="entry name" value="Glycoside hydrolase/deacetylase"/>
    <property type="match status" value="1"/>
</dbReference>
<dbReference type="EMBL" id="JAPQKO010000005">
    <property type="protein sequence ID" value="KAJ5162221.1"/>
    <property type="molecule type" value="Genomic_DNA"/>
</dbReference>
<dbReference type="Proteomes" id="UP001146351">
    <property type="component" value="Unassembled WGS sequence"/>
</dbReference>